<reference evidence="6 7" key="1">
    <citation type="submission" date="2017-01" db="EMBL/GenBank/DDBJ databases">
        <title>Deconstructing symbiosis and pathogenesis requirements using a combined genomic-metabolomic approach.</title>
        <authorList>
            <person name="Tobias N.J."/>
            <person name="Wolff H."/>
            <person name="Djahanschiri B."/>
            <person name="Ebersberger I."/>
            <person name="Bode H.B."/>
        </authorList>
    </citation>
    <scope>NUCLEOTIDE SEQUENCE [LARGE SCALE GENOMIC DNA]</scope>
    <source>
        <strain evidence="6 7">DSM 4764</strain>
    </source>
</reference>
<dbReference type="Proteomes" id="UP000194204">
    <property type="component" value="Unassembled WGS sequence"/>
</dbReference>
<accession>A0A1Y2SUE3</accession>
<protein>
    <submittedName>
        <fullName evidence="6">3-oxoacyl-ACP synthase</fullName>
    </submittedName>
</protein>
<evidence type="ECO:0000313" key="6">
    <source>
        <dbReference type="EMBL" id="OTA21506.1"/>
    </source>
</evidence>
<feature type="domain" description="Beta-ketoacyl-[acyl-carrier-protein] synthase III N-terminal" evidence="5">
    <location>
        <begin position="134"/>
        <end position="205"/>
    </location>
</feature>
<dbReference type="GO" id="GO:0044550">
    <property type="term" value="P:secondary metabolite biosynthetic process"/>
    <property type="evidence" value="ECO:0007669"/>
    <property type="project" value="TreeGrafter"/>
</dbReference>
<dbReference type="InterPro" id="IPR013751">
    <property type="entry name" value="ACP_syn_III_N"/>
</dbReference>
<evidence type="ECO:0000313" key="7">
    <source>
        <dbReference type="Proteomes" id="UP000194204"/>
    </source>
</evidence>
<gene>
    <name evidence="6" type="ORF">Xbed_00246</name>
</gene>
<feature type="domain" description="Beta-ketoacyl-[acyl-carrier-protein] synthase III C-terminal" evidence="4">
    <location>
        <begin position="263"/>
        <end position="352"/>
    </location>
</feature>
<dbReference type="AlphaFoldDB" id="A0A1Y2SUE3"/>
<dbReference type="Gene3D" id="3.40.47.10">
    <property type="match status" value="1"/>
</dbReference>
<name>A0A1Y2SUE3_9GAMM</name>
<sequence length="376" mass="39415">MRSAGIQALAVYLPDGVRTNAWWGGEVPPQENKPPAMASASDSSSKRRKVNPYDAAMERYLEDPFFGSVERRVVTNAEGSVELGVEAARRVLDAAGISPNEVDCLIAVSMFPDRIGSGDAGYLAQALGTGGGAFNVEATCGGSMSGLLTACAWVQAGLKERILVVTTSRLSRAIEADDVTLRLCGDASAAFLVGPVEDGFGLLGAESLHTGKTCGTWLLDAVEDTAGTTLAGQKIRLRVDPSISHVLRATAEPYLLQTVEGALAKAGLELKDIDFVVVNTPTAWHAEFSANVLGIEPSRVVNTFPQVANIGPVLVPFNAYTAAAEGRIKFGDNVLMYGFGGQAEASAAIFRWPNVILAAPPKAASVINPTSPSEHS</sequence>
<dbReference type="EMBL" id="MUBK01000002">
    <property type="protein sequence ID" value="OTA21506.1"/>
    <property type="molecule type" value="Genomic_DNA"/>
</dbReference>
<dbReference type="Pfam" id="PF08541">
    <property type="entry name" value="ACP_syn_III_C"/>
    <property type="match status" value="1"/>
</dbReference>
<dbReference type="Pfam" id="PF08545">
    <property type="entry name" value="ACP_syn_III"/>
    <property type="match status" value="1"/>
</dbReference>
<evidence type="ECO:0000256" key="2">
    <source>
        <dbReference type="ARBA" id="ARBA00023315"/>
    </source>
</evidence>
<dbReference type="PANTHER" id="PTHR34069:SF2">
    <property type="entry name" value="BETA-KETOACYL-[ACYL-CARRIER-PROTEIN] SYNTHASE III"/>
    <property type="match status" value="1"/>
</dbReference>
<dbReference type="GO" id="GO:0006633">
    <property type="term" value="P:fatty acid biosynthetic process"/>
    <property type="evidence" value="ECO:0007669"/>
    <property type="project" value="InterPro"/>
</dbReference>
<dbReference type="OrthoDB" id="6439746at2"/>
<keyword evidence="2" id="KW-0012">Acyltransferase</keyword>
<dbReference type="InterPro" id="IPR013747">
    <property type="entry name" value="ACP_syn_III_C"/>
</dbReference>
<keyword evidence="7" id="KW-1185">Reference proteome</keyword>
<dbReference type="RefSeq" id="WP_086111135.1">
    <property type="nucleotide sequence ID" value="NZ_CAWNHF010000112.1"/>
</dbReference>
<feature type="region of interest" description="Disordered" evidence="3">
    <location>
        <begin position="24"/>
        <end position="48"/>
    </location>
</feature>
<keyword evidence="1" id="KW-0808">Transferase</keyword>
<dbReference type="STRING" id="40578.Xbed_00246"/>
<evidence type="ECO:0000259" key="5">
    <source>
        <dbReference type="Pfam" id="PF08545"/>
    </source>
</evidence>
<proteinExistence type="predicted"/>
<dbReference type="SUPFAM" id="SSF53901">
    <property type="entry name" value="Thiolase-like"/>
    <property type="match status" value="1"/>
</dbReference>
<organism evidence="6 7">
    <name type="scientific">Xenorhabdus beddingii</name>
    <dbReference type="NCBI Taxonomy" id="40578"/>
    <lineage>
        <taxon>Bacteria</taxon>
        <taxon>Pseudomonadati</taxon>
        <taxon>Pseudomonadota</taxon>
        <taxon>Gammaproteobacteria</taxon>
        <taxon>Enterobacterales</taxon>
        <taxon>Morganellaceae</taxon>
        <taxon>Xenorhabdus</taxon>
    </lineage>
</organism>
<evidence type="ECO:0000259" key="4">
    <source>
        <dbReference type="Pfam" id="PF08541"/>
    </source>
</evidence>
<evidence type="ECO:0000256" key="1">
    <source>
        <dbReference type="ARBA" id="ARBA00022679"/>
    </source>
</evidence>
<dbReference type="GO" id="GO:0004315">
    <property type="term" value="F:3-oxoacyl-[acyl-carrier-protein] synthase activity"/>
    <property type="evidence" value="ECO:0007669"/>
    <property type="project" value="InterPro"/>
</dbReference>
<comment type="caution">
    <text evidence="6">The sequence shown here is derived from an EMBL/GenBank/DDBJ whole genome shotgun (WGS) entry which is preliminary data.</text>
</comment>
<dbReference type="InterPro" id="IPR016039">
    <property type="entry name" value="Thiolase-like"/>
</dbReference>
<evidence type="ECO:0000256" key="3">
    <source>
        <dbReference type="SAM" id="MobiDB-lite"/>
    </source>
</evidence>
<dbReference type="PANTHER" id="PTHR34069">
    <property type="entry name" value="3-OXOACYL-[ACYL-CARRIER-PROTEIN] SYNTHASE 3"/>
    <property type="match status" value="1"/>
</dbReference>